<feature type="region of interest" description="Disordered" evidence="4">
    <location>
        <begin position="593"/>
        <end position="613"/>
    </location>
</feature>
<dbReference type="CDD" id="cd10527">
    <property type="entry name" value="SET_LSMT"/>
    <property type="match status" value="1"/>
</dbReference>
<evidence type="ECO:0000256" key="2">
    <source>
        <dbReference type="ARBA" id="ARBA00022679"/>
    </source>
</evidence>
<evidence type="ECO:0000256" key="1">
    <source>
        <dbReference type="ARBA" id="ARBA00022603"/>
    </source>
</evidence>
<keyword evidence="2" id="KW-0808">Transferase</keyword>
<proteinExistence type="predicted"/>
<dbReference type="PANTHER" id="PTHR13271">
    <property type="entry name" value="UNCHARACTERIZED PUTATIVE METHYLTRANSFERASE"/>
    <property type="match status" value="1"/>
</dbReference>
<feature type="compositionally biased region" description="Polar residues" evidence="4">
    <location>
        <begin position="418"/>
        <end position="434"/>
    </location>
</feature>
<evidence type="ECO:0008006" key="7">
    <source>
        <dbReference type="Google" id="ProtNLM"/>
    </source>
</evidence>
<dbReference type="SUPFAM" id="SSF82199">
    <property type="entry name" value="SET domain"/>
    <property type="match status" value="2"/>
</dbReference>
<sequence length="704" mass="79960">MVKYPRVVVASKPATSVLARKFRTFLRWMRDNGIEYSDGLAFELGGSGSVADIGVKALVDMKEGNLIATIPKQACLTMLTTEASSVLEEAELGGGLGLVVAVMFERSLQERSKWYGYLQLLPDAQTLPFLWTPEEIDELLCGTELHQVIKEDRVLMEEDWKESIAPLTERSPEKFPAEWFSLDQYLAAKTLVNSRAFEVDEYYGYGMVPLADLFNHKTADEDVHFTNVSSDSEDDSLKLDVEERSLPPSALSNGRKRYNHAESKEDQEVGHTTKSMRKESRSGQVNGGGKSPEVERVRTHRRKRTPLAEDEDIINVPNNLEKRKTRQKMEVHENAVESELECKDRVGNRSNGKRKGKHQKEMKVKPVKDQYIDPKPLGEQFDFVRKSVTGEKPKKSEGNLNSVGRERKHQMKEEENGVRSQKQMQTQKPRTQLPQRVEESTSEPDEVERGQSEILEMILVKNVAAGAEVFNTYGTLSNAALLHRYGFTELDNPFDIVNVDLSLVVDTFGGAHTPRRVRRRVSKWKEVSFSPLESQESEYFEISATGKPEEGLLMLLYILNLSDEKFDSLSYMPDSLDCENKIVTTASFLGWGDPPEERPAAKSNRKRLEGRNKKLENQEKAEVDLETWLLTAPVCRSMLEVLRSRDSLYSTDSVEADETMLSATDSTTQPERFHALRLRISERLILRKCKTRVSRQLAKSRKSS</sequence>
<feature type="compositionally biased region" description="Basic and acidic residues" evidence="4">
    <location>
        <begin position="595"/>
        <end position="613"/>
    </location>
</feature>
<accession>A0ABD1YXM2</accession>
<organism evidence="5 6">
    <name type="scientific">Riccia fluitans</name>
    <dbReference type="NCBI Taxonomy" id="41844"/>
    <lineage>
        <taxon>Eukaryota</taxon>
        <taxon>Viridiplantae</taxon>
        <taxon>Streptophyta</taxon>
        <taxon>Embryophyta</taxon>
        <taxon>Marchantiophyta</taxon>
        <taxon>Marchantiopsida</taxon>
        <taxon>Marchantiidae</taxon>
        <taxon>Marchantiales</taxon>
        <taxon>Ricciaceae</taxon>
        <taxon>Riccia</taxon>
    </lineage>
</organism>
<protein>
    <recommendedName>
        <fullName evidence="7">N-lysine methyltransferase</fullName>
    </recommendedName>
</protein>
<feature type="compositionally biased region" description="Basic and acidic residues" evidence="4">
    <location>
        <begin position="382"/>
        <end position="397"/>
    </location>
</feature>
<feature type="compositionally biased region" description="Basic and acidic residues" evidence="4">
    <location>
        <begin position="359"/>
        <end position="372"/>
    </location>
</feature>
<dbReference type="InterPro" id="IPR046341">
    <property type="entry name" value="SET_dom_sf"/>
</dbReference>
<dbReference type="AlphaFoldDB" id="A0ABD1YXM2"/>
<dbReference type="Gene3D" id="3.90.1410.10">
    <property type="entry name" value="set domain protein methyltransferase, domain 1"/>
    <property type="match status" value="2"/>
</dbReference>
<feature type="region of interest" description="Disordered" evidence="4">
    <location>
        <begin position="227"/>
        <end position="450"/>
    </location>
</feature>
<evidence type="ECO:0000313" key="5">
    <source>
        <dbReference type="EMBL" id="KAL2635316.1"/>
    </source>
</evidence>
<feature type="compositionally biased region" description="Basic and acidic residues" evidence="4">
    <location>
        <begin position="327"/>
        <end position="347"/>
    </location>
</feature>
<keyword evidence="6" id="KW-1185">Reference proteome</keyword>
<feature type="compositionally biased region" description="Basic and acidic residues" evidence="4">
    <location>
        <begin position="235"/>
        <end position="245"/>
    </location>
</feature>
<keyword evidence="3" id="KW-0949">S-adenosyl-L-methionine</keyword>
<evidence type="ECO:0000256" key="4">
    <source>
        <dbReference type="SAM" id="MobiDB-lite"/>
    </source>
</evidence>
<dbReference type="InterPro" id="IPR036464">
    <property type="entry name" value="Rubisco_LSMT_subst-bd_sf"/>
</dbReference>
<dbReference type="EMBL" id="JBHFFA010000003">
    <property type="protein sequence ID" value="KAL2635316.1"/>
    <property type="molecule type" value="Genomic_DNA"/>
</dbReference>
<dbReference type="GO" id="GO:0008168">
    <property type="term" value="F:methyltransferase activity"/>
    <property type="evidence" value="ECO:0007669"/>
    <property type="project" value="UniProtKB-KW"/>
</dbReference>
<dbReference type="Proteomes" id="UP001605036">
    <property type="component" value="Unassembled WGS sequence"/>
</dbReference>
<dbReference type="Gene3D" id="3.90.1420.10">
    <property type="entry name" value="Rubisco LSMT, substrate-binding domain"/>
    <property type="match status" value="1"/>
</dbReference>
<dbReference type="GO" id="GO:0032259">
    <property type="term" value="P:methylation"/>
    <property type="evidence" value="ECO:0007669"/>
    <property type="project" value="UniProtKB-KW"/>
</dbReference>
<evidence type="ECO:0000313" key="6">
    <source>
        <dbReference type="Proteomes" id="UP001605036"/>
    </source>
</evidence>
<keyword evidence="1" id="KW-0489">Methyltransferase</keyword>
<gene>
    <name evidence="5" type="ORF">R1flu_006795</name>
</gene>
<name>A0ABD1YXM2_9MARC</name>
<evidence type="ECO:0000256" key="3">
    <source>
        <dbReference type="ARBA" id="ARBA00022691"/>
    </source>
</evidence>
<feature type="compositionally biased region" description="Basic and acidic residues" evidence="4">
    <location>
        <begin position="259"/>
        <end position="281"/>
    </location>
</feature>
<comment type="caution">
    <text evidence="5">The sequence shown here is derived from an EMBL/GenBank/DDBJ whole genome shotgun (WGS) entry which is preliminary data.</text>
</comment>
<reference evidence="5 6" key="1">
    <citation type="submission" date="2024-09" db="EMBL/GenBank/DDBJ databases">
        <title>Chromosome-scale assembly of Riccia fluitans.</title>
        <authorList>
            <person name="Paukszto L."/>
            <person name="Sawicki J."/>
            <person name="Karawczyk K."/>
            <person name="Piernik-Szablinska J."/>
            <person name="Szczecinska M."/>
            <person name="Mazdziarz M."/>
        </authorList>
    </citation>
    <scope>NUCLEOTIDE SEQUENCE [LARGE SCALE GENOMIC DNA]</scope>
    <source>
        <strain evidence="5">Rf_01</strain>
        <tissue evidence="5">Aerial parts of the thallus</tissue>
    </source>
</reference>
<dbReference type="InterPro" id="IPR050600">
    <property type="entry name" value="SETD3_SETD6_MTase"/>
</dbReference>
<dbReference type="PANTHER" id="PTHR13271:SF34">
    <property type="entry name" value="N-LYSINE METHYLTRANSFERASE SETD6"/>
    <property type="match status" value="1"/>
</dbReference>